<sequence length="1103" mass="121132">MEQQHLNPEYVYTLLKRFAPSDYHIIAFEGISLDFNIHEYISEALNQVLLDANDQKDVSLSRVAARKHLNALRQIYYSGEIIARSTGGNDIVPPEVHALGSSISSLQLFEENRDRIPASIGLSFIFGAITLFSSAAADCTTSLAVNYVRRTFLKGSDLPHYYLGMLSIGFILSWNSALLLEYAPPDTVTGFAPLRAIECISGYIRAPESHRSGMMKAINLGIATLLLNSDIYQIPAAEIAELYRAFLPWSSDGPILTFYTMSPGFDVDHFIITALTNRLISVCKKRDFTAVETAVMAHLQALSSVYKTQLGSLPTHANELRIQSSGSILLEYTLAQLNRIRNNSIHLHPSAVRSLTVGGAILLSLSPRENNPVTASRVVSQLLACDNQLDHECLGLLLLVFALSVNDPPGWSGPPLHPRSRVMQALEAIIKYGPELEMLSRGQSTLMINMGLLELLFNSRRYKLSEQDLTTIYGLFAPVHAGHAGHDVHPLPPSFDIRLYAFEALTLKLSTAHGSTQIDSAKDEAITQRDGDIQAPPLIVSKQEVIIDRLVDVPEWNVPEFNLNAHEPDDPANPENWSKKYKWFITVLCGFVMLDAMFASSAPSGIQGQLISEFNISEITAILPISLFIIGYPSGPLLWNHLSLKYGYQMVLLLGSVAYTASQIGAAFAPNIGALLAFRLLGGIFATSRFTASRLIVADIWNYGRKVFATFVLLQFLSPVMGPIVAGYMSVTGVHWRWLFRGMAAFSGVHTFILVLALLTGKASGYPIIFTHGHGLNAGASGLMLLPFLGGEIAGVVIYIVLSQLRYMRSNPHLTARIHRTSYQYDPLNLALWAAPLFAMSFFWFGWTSHPSFSYLSPAFSGALCGFSVVLTVLSLCEHVADSYGEYGHIVIWFAAAIQWIFTGSYMPLVGFMFEELNPRIGSTILGSVATAIPLSDLHPPLTTINTLAAMSSDLQWLLVRKYNSFIVKRVPEGPIFSKEPGNLKNVHSRKYSGLISDKSLHVGYDAGTKAITLSSRKPKSSVHQHSKGQHKTTIRANSGPRRSQGVVASQARLGYRPDLRQAALQRVTALHRAQQEKKPAPERKLRGKKAKAAAASAAAESA</sequence>
<dbReference type="Gene3D" id="3.30.390.110">
    <property type="match status" value="1"/>
</dbReference>
<feature type="region of interest" description="Disordered" evidence="5">
    <location>
        <begin position="1015"/>
        <end position="1052"/>
    </location>
</feature>
<organism evidence="8 9">
    <name type="scientific">Rhizoctonia solani</name>
    <dbReference type="NCBI Taxonomy" id="456999"/>
    <lineage>
        <taxon>Eukaryota</taxon>
        <taxon>Fungi</taxon>
        <taxon>Dikarya</taxon>
        <taxon>Basidiomycota</taxon>
        <taxon>Agaricomycotina</taxon>
        <taxon>Agaricomycetes</taxon>
        <taxon>Cantharellales</taxon>
        <taxon>Ceratobasidiaceae</taxon>
        <taxon>Rhizoctonia</taxon>
    </lineage>
</organism>
<dbReference type="PANTHER" id="PTHR23502:SF74">
    <property type="entry name" value="MAJOR FACILITATOR SUPERFAMILY (MFS) PROFILE DOMAIN-CONTAINING PROTEIN"/>
    <property type="match status" value="1"/>
</dbReference>
<keyword evidence="2 6" id="KW-0812">Transmembrane</keyword>
<feature type="transmembrane region" description="Helical" evidence="6">
    <location>
        <begin position="646"/>
        <end position="669"/>
    </location>
</feature>
<dbReference type="Proteomes" id="UP000044841">
    <property type="component" value="Unassembled WGS sequence"/>
</dbReference>
<dbReference type="Pfam" id="PF01778">
    <property type="entry name" value="Ribosomal_L28e"/>
    <property type="match status" value="1"/>
</dbReference>
<evidence type="ECO:0000313" key="9">
    <source>
        <dbReference type="Proteomes" id="UP000044841"/>
    </source>
</evidence>
<feature type="transmembrane region" description="Helical" evidence="6">
    <location>
        <begin position="708"/>
        <end position="731"/>
    </location>
</feature>
<feature type="transmembrane region" description="Helical" evidence="6">
    <location>
        <begin position="583"/>
        <end position="602"/>
    </location>
</feature>
<evidence type="ECO:0000256" key="1">
    <source>
        <dbReference type="ARBA" id="ARBA00004141"/>
    </source>
</evidence>
<dbReference type="InterPro" id="IPR011701">
    <property type="entry name" value="MFS"/>
</dbReference>
<dbReference type="AlphaFoldDB" id="A0A0K6G428"/>
<dbReference type="InterPro" id="IPR029004">
    <property type="entry name" value="Ribosomal_eL28/Mak16"/>
</dbReference>
<accession>A0A0K6G428</accession>
<evidence type="ECO:0000256" key="3">
    <source>
        <dbReference type="ARBA" id="ARBA00022989"/>
    </source>
</evidence>
<feature type="compositionally biased region" description="Low complexity" evidence="5">
    <location>
        <begin position="1093"/>
        <end position="1103"/>
    </location>
</feature>
<dbReference type="GO" id="GO:0005886">
    <property type="term" value="C:plasma membrane"/>
    <property type="evidence" value="ECO:0007669"/>
    <property type="project" value="TreeGrafter"/>
</dbReference>
<dbReference type="PANTHER" id="PTHR23502">
    <property type="entry name" value="MAJOR FACILITATOR SUPERFAMILY"/>
    <property type="match status" value="1"/>
</dbReference>
<name>A0A0K6G428_9AGAM</name>
<gene>
    <name evidence="8" type="ORF">RSOLAG22IIIB_10575</name>
</gene>
<proteinExistence type="predicted"/>
<feature type="transmembrane region" description="Helical" evidence="6">
    <location>
        <begin position="827"/>
        <end position="847"/>
    </location>
</feature>
<feature type="compositionally biased region" description="Basic and acidic residues" evidence="5">
    <location>
        <begin position="1074"/>
        <end position="1085"/>
    </location>
</feature>
<protein>
    <submittedName>
        <fullName evidence="8">Putative MFS-type transporter C409,08 [Schizosaccharomyces pombe 972h-]</fullName>
    </submittedName>
</protein>
<feature type="transmembrane region" description="Helical" evidence="6">
    <location>
        <begin position="859"/>
        <end position="878"/>
    </location>
</feature>
<evidence type="ECO:0000256" key="5">
    <source>
        <dbReference type="SAM" id="MobiDB-lite"/>
    </source>
</evidence>
<keyword evidence="3 6" id="KW-1133">Transmembrane helix</keyword>
<dbReference type="SUPFAM" id="SSF103473">
    <property type="entry name" value="MFS general substrate transporter"/>
    <property type="match status" value="1"/>
</dbReference>
<reference evidence="8 9" key="1">
    <citation type="submission" date="2015-07" db="EMBL/GenBank/DDBJ databases">
        <authorList>
            <person name="Noorani M."/>
        </authorList>
    </citation>
    <scope>NUCLEOTIDE SEQUENCE [LARGE SCALE GENOMIC DNA]</scope>
    <source>
        <strain evidence="8">BBA 69670</strain>
    </source>
</reference>
<dbReference type="EMBL" id="CYGV01001351">
    <property type="protein sequence ID" value="CUA73139.1"/>
    <property type="molecule type" value="Genomic_DNA"/>
</dbReference>
<evidence type="ECO:0000259" key="7">
    <source>
        <dbReference type="Pfam" id="PF01778"/>
    </source>
</evidence>
<comment type="subcellular location">
    <subcellularLocation>
        <location evidence="1">Membrane</location>
        <topology evidence="1">Multi-pass membrane protein</topology>
    </subcellularLocation>
</comment>
<keyword evidence="9" id="KW-1185">Reference proteome</keyword>
<evidence type="ECO:0000256" key="2">
    <source>
        <dbReference type="ARBA" id="ARBA00022692"/>
    </source>
</evidence>
<feature type="region of interest" description="Disordered" evidence="5">
    <location>
        <begin position="1069"/>
        <end position="1103"/>
    </location>
</feature>
<evidence type="ECO:0000256" key="4">
    <source>
        <dbReference type="ARBA" id="ARBA00023136"/>
    </source>
</evidence>
<feature type="domain" description="Ribosomal eL28/Mak16" evidence="7">
    <location>
        <begin position="955"/>
        <end position="1073"/>
    </location>
</feature>
<dbReference type="Pfam" id="PF07690">
    <property type="entry name" value="MFS_1"/>
    <property type="match status" value="1"/>
</dbReference>
<feature type="transmembrane region" description="Helical" evidence="6">
    <location>
        <begin position="676"/>
        <end position="696"/>
    </location>
</feature>
<dbReference type="GO" id="GO:0022857">
    <property type="term" value="F:transmembrane transporter activity"/>
    <property type="evidence" value="ECO:0007669"/>
    <property type="project" value="InterPro"/>
</dbReference>
<evidence type="ECO:0000256" key="6">
    <source>
        <dbReference type="SAM" id="Phobius"/>
    </source>
</evidence>
<feature type="transmembrane region" description="Helical" evidence="6">
    <location>
        <begin position="614"/>
        <end position="634"/>
    </location>
</feature>
<feature type="compositionally biased region" description="Basic residues" evidence="5">
    <location>
        <begin position="1017"/>
        <end position="1034"/>
    </location>
</feature>
<evidence type="ECO:0000313" key="8">
    <source>
        <dbReference type="EMBL" id="CUA73139.1"/>
    </source>
</evidence>
<feature type="transmembrane region" description="Helical" evidence="6">
    <location>
        <begin position="738"/>
        <end position="759"/>
    </location>
</feature>
<dbReference type="InterPro" id="IPR036259">
    <property type="entry name" value="MFS_trans_sf"/>
</dbReference>
<dbReference type="Gene3D" id="1.20.1250.20">
    <property type="entry name" value="MFS general substrate transporter like domains"/>
    <property type="match status" value="1"/>
</dbReference>
<feature type="transmembrane region" description="Helical" evidence="6">
    <location>
        <begin position="779"/>
        <end position="802"/>
    </location>
</feature>
<keyword evidence="4 6" id="KW-0472">Membrane</keyword>
<feature type="transmembrane region" description="Helical" evidence="6">
    <location>
        <begin position="890"/>
        <end position="914"/>
    </location>
</feature>